<feature type="signal peptide" evidence="1">
    <location>
        <begin position="1"/>
        <end position="17"/>
    </location>
</feature>
<dbReference type="InterPro" id="IPR043504">
    <property type="entry name" value="Peptidase_S1_PA_chymotrypsin"/>
</dbReference>
<dbReference type="SUPFAM" id="SSF50494">
    <property type="entry name" value="Trypsin-like serine proteases"/>
    <property type="match status" value="1"/>
</dbReference>
<dbReference type="Pfam" id="PF13365">
    <property type="entry name" value="Trypsin_2"/>
    <property type="match status" value="1"/>
</dbReference>
<dbReference type="EMBL" id="CP003466">
    <property type="protein sequence ID" value="AFT71431.1"/>
    <property type="molecule type" value="Genomic_DNA"/>
</dbReference>
<feature type="chain" id="PRO_5003831567" description="Serine protease" evidence="1">
    <location>
        <begin position="18"/>
        <end position="230"/>
    </location>
</feature>
<dbReference type="PATRIC" id="fig|930169.3.peg.3124"/>
<accession>K0CIN4</accession>
<reference evidence="2 3" key="1">
    <citation type="journal article" date="2012" name="J. Bacteriol.">
        <title>Complete genome sequence of Alcanivorax dieselolei type strain B5.</title>
        <authorList>
            <person name="Lai Q."/>
            <person name="Li W."/>
            <person name="Shao Z."/>
        </authorList>
    </citation>
    <scope>NUCLEOTIDE SEQUENCE [LARGE SCALE GENOMIC DNA]</scope>
    <source>
        <strain evidence="3">DSM 16502 / CGMCC 1.3690 / B-5</strain>
    </source>
</reference>
<gene>
    <name evidence="2" type="ordered locus">B5T_03164</name>
</gene>
<keyword evidence="3" id="KW-1185">Reference proteome</keyword>
<dbReference type="RefSeq" id="WP_014995496.1">
    <property type="nucleotide sequence ID" value="NC_018691.1"/>
</dbReference>
<dbReference type="STRING" id="930169.B5T_03164"/>
<evidence type="ECO:0000313" key="3">
    <source>
        <dbReference type="Proteomes" id="UP000006286"/>
    </source>
</evidence>
<evidence type="ECO:0000313" key="2">
    <source>
        <dbReference type="EMBL" id="AFT71431.1"/>
    </source>
</evidence>
<dbReference type="Proteomes" id="UP000006286">
    <property type="component" value="Chromosome"/>
</dbReference>
<dbReference type="AlphaFoldDB" id="K0CIN4"/>
<organism evidence="2 3">
    <name type="scientific">Alcanivorax dieselolei (strain DSM 16502 / CGMCC 1.3690 / MCCC 1A00001 / B-5)</name>
    <name type="common">Alloalcanivorax dieselolei</name>
    <dbReference type="NCBI Taxonomy" id="930169"/>
    <lineage>
        <taxon>Bacteria</taxon>
        <taxon>Pseudomonadati</taxon>
        <taxon>Pseudomonadota</taxon>
        <taxon>Gammaproteobacteria</taxon>
        <taxon>Oceanospirillales</taxon>
        <taxon>Alcanivoracaceae</taxon>
        <taxon>Alloalcanivorax</taxon>
    </lineage>
</organism>
<evidence type="ECO:0008006" key="4">
    <source>
        <dbReference type="Google" id="ProtNLM"/>
    </source>
</evidence>
<dbReference type="Gene3D" id="2.40.10.10">
    <property type="entry name" value="Trypsin-like serine proteases"/>
    <property type="match status" value="2"/>
</dbReference>
<keyword evidence="1" id="KW-0732">Signal</keyword>
<dbReference type="InterPro" id="IPR009003">
    <property type="entry name" value="Peptidase_S1_PA"/>
</dbReference>
<proteinExistence type="predicted"/>
<sequence length="230" mass="24129">MALSALLWGLVVGPAWAGLPTQGTGVFINEGGDVVTARHVITDCERLFVVKDGRVVRGRVVAESADYDLAVVSTPLTPYLSAILATSPHPGSQPVFTESYDVLQSMENRSVQVFNAILVPGRDRLTMMSSVRPGASGAAVLGEGGLLLGLVQERTAKGALGPILLSRSRQPVGQGATVRVRAAPAADIKAFLTEHHIAFMESTRPQLGPAQARAPRAATLSVGLICDARD</sequence>
<protein>
    <recommendedName>
        <fullName evidence="4">Serine protease</fullName>
    </recommendedName>
</protein>
<name>K0CIN4_ALCDB</name>
<evidence type="ECO:0000256" key="1">
    <source>
        <dbReference type="SAM" id="SignalP"/>
    </source>
</evidence>
<dbReference type="eggNOG" id="COG0265">
    <property type="taxonomic scope" value="Bacteria"/>
</dbReference>
<dbReference type="KEGG" id="adi:B5T_03164"/>
<dbReference type="HOGENOM" id="CLU_1146462_0_0_6"/>